<keyword evidence="1" id="KW-0238">DNA-binding</keyword>
<proteinExistence type="predicted"/>
<dbReference type="GO" id="GO:0003700">
    <property type="term" value="F:DNA-binding transcription factor activity"/>
    <property type="evidence" value="ECO:0007669"/>
    <property type="project" value="TreeGrafter"/>
</dbReference>
<sequence>MHLTIKSDYALRTLIYLGSQSDVTSMVTIKEIATTYNLPTSQIKRIARELEVIGYLEIIDGKKGYIKLAIPPSQITLGAVIKSTESLDLLECFNHEQNQCIISPACQLKPILSEALQAFLHVLEKYTLQDLVNNKTDLHSLFLIFK</sequence>
<dbReference type="eggNOG" id="COG1959">
    <property type="taxonomic scope" value="Bacteria"/>
</dbReference>
<evidence type="ECO:0000256" key="1">
    <source>
        <dbReference type="ARBA" id="ARBA00023125"/>
    </source>
</evidence>
<comment type="caution">
    <text evidence="4">The sequence shown here is derived from an EMBL/GenBank/DDBJ whole genome shotgun (WGS) entry which is preliminary data.</text>
</comment>
<evidence type="ECO:0000313" key="5">
    <source>
        <dbReference type="EMBL" id="THG89730.1"/>
    </source>
</evidence>
<organism evidence="4 6">
    <name type="scientific">Alkalihalobacillus alcalophilus ATCC 27647 = CGMCC 1.3604</name>
    <dbReference type="NCBI Taxonomy" id="1218173"/>
    <lineage>
        <taxon>Bacteria</taxon>
        <taxon>Bacillati</taxon>
        <taxon>Bacillota</taxon>
        <taxon>Bacilli</taxon>
        <taxon>Bacillales</taxon>
        <taxon>Bacillaceae</taxon>
        <taxon>Alkalihalobacillus</taxon>
    </lineage>
</organism>
<dbReference type="InterPro" id="IPR000944">
    <property type="entry name" value="Tscrpt_reg_Rrf2"/>
</dbReference>
<dbReference type="InterPro" id="IPR036388">
    <property type="entry name" value="WH-like_DNA-bd_sf"/>
</dbReference>
<dbReference type="Proteomes" id="UP000297014">
    <property type="component" value="Unassembled WGS sequence"/>
</dbReference>
<evidence type="ECO:0000256" key="2">
    <source>
        <dbReference type="ARBA" id="ARBA00034078"/>
    </source>
</evidence>
<evidence type="ECO:0000313" key="7">
    <source>
        <dbReference type="Proteomes" id="UP000297014"/>
    </source>
</evidence>
<evidence type="ECO:0000313" key="4">
    <source>
        <dbReference type="EMBL" id="KGA95707.1"/>
    </source>
</evidence>
<dbReference type="PANTHER" id="PTHR33221">
    <property type="entry name" value="WINGED HELIX-TURN-HELIX TRANSCRIPTIONAL REGULATOR, RRF2 FAMILY"/>
    <property type="match status" value="1"/>
</dbReference>
<dbReference type="EMBL" id="ALPT02000111">
    <property type="protein sequence ID" value="KGA95707.1"/>
    <property type="molecule type" value="Genomic_DNA"/>
</dbReference>
<protein>
    <recommendedName>
        <fullName evidence="3">HTH-type transcriptional regulator NsrR</fullName>
    </recommendedName>
</protein>
<reference evidence="4 6" key="1">
    <citation type="journal article" date="2014" name="Genome Announc.">
        <title>Draft Genome Sequence of Bacillus alcalophilus AV1934, a Classic Alkaliphile Isolated from Human Feces in 1934.</title>
        <authorList>
            <person name="Attie O."/>
            <person name="Jayaprakash A."/>
            <person name="Shah H."/>
            <person name="Paulsen I.T."/>
            <person name="Morino M."/>
            <person name="Takahashi Y."/>
            <person name="Narumi I."/>
            <person name="Sachidanandam R."/>
            <person name="Satoh K."/>
            <person name="Ito M."/>
            <person name="Krulwich T.A."/>
        </authorList>
    </citation>
    <scope>NUCLEOTIDE SEQUENCE [LARGE SCALE GENOMIC DNA]</scope>
    <source>
        <strain evidence="4 6">AV1934</strain>
    </source>
</reference>
<name>A0A094YQH3_ALKAL</name>
<keyword evidence="6" id="KW-1185">Reference proteome</keyword>
<gene>
    <name evidence="5" type="ORF">AJ85_15480</name>
    <name evidence="4" type="ORF">BALCAV_0220780</name>
</gene>
<dbReference type="EMBL" id="JALP01000200">
    <property type="protein sequence ID" value="THG89730.1"/>
    <property type="molecule type" value="Genomic_DNA"/>
</dbReference>
<comment type="cofactor">
    <cofactor evidence="2">
        <name>[2Fe-2S] cluster</name>
        <dbReference type="ChEBI" id="CHEBI:190135"/>
    </cofactor>
</comment>
<dbReference type="OrthoDB" id="9795923at2"/>
<dbReference type="SUPFAM" id="SSF46785">
    <property type="entry name" value="Winged helix' DNA-binding domain"/>
    <property type="match status" value="1"/>
</dbReference>
<dbReference type="PROSITE" id="PS51197">
    <property type="entry name" value="HTH_RRF2_2"/>
    <property type="match status" value="1"/>
</dbReference>
<evidence type="ECO:0000256" key="3">
    <source>
        <dbReference type="ARBA" id="ARBA00040173"/>
    </source>
</evidence>
<evidence type="ECO:0000313" key="6">
    <source>
        <dbReference type="Proteomes" id="UP000002754"/>
    </source>
</evidence>
<dbReference type="Pfam" id="PF02082">
    <property type="entry name" value="Rrf2"/>
    <property type="match status" value="1"/>
</dbReference>
<accession>A0A094YQH3</accession>
<dbReference type="NCBIfam" id="TIGR00738">
    <property type="entry name" value="rrf2_super"/>
    <property type="match status" value="1"/>
</dbReference>
<dbReference type="STRING" id="1218173.BALCAV_0220780"/>
<dbReference type="RefSeq" id="WP_003323396.1">
    <property type="nucleotide sequence ID" value="NZ_ALPT02000111.1"/>
</dbReference>
<dbReference type="AlphaFoldDB" id="A0A094YQH3"/>
<dbReference type="Proteomes" id="UP000002754">
    <property type="component" value="Unassembled WGS sequence"/>
</dbReference>
<dbReference type="GO" id="GO:0003677">
    <property type="term" value="F:DNA binding"/>
    <property type="evidence" value="ECO:0007669"/>
    <property type="project" value="UniProtKB-KW"/>
</dbReference>
<dbReference type="InterPro" id="IPR036390">
    <property type="entry name" value="WH_DNA-bd_sf"/>
</dbReference>
<dbReference type="Gene3D" id="1.10.10.10">
    <property type="entry name" value="Winged helix-like DNA-binding domain superfamily/Winged helix DNA-binding domain"/>
    <property type="match status" value="1"/>
</dbReference>
<dbReference type="PANTHER" id="PTHR33221:SF4">
    <property type="entry name" value="HTH-TYPE TRANSCRIPTIONAL REPRESSOR NSRR"/>
    <property type="match status" value="1"/>
</dbReference>
<dbReference type="GO" id="GO:0005829">
    <property type="term" value="C:cytosol"/>
    <property type="evidence" value="ECO:0007669"/>
    <property type="project" value="TreeGrafter"/>
</dbReference>
<reference evidence="5 7" key="2">
    <citation type="submission" date="2014-01" db="EMBL/GenBank/DDBJ databases">
        <title>Draft genome sequencing of Bacillus alcalophilus CGMCC 1.3604.</title>
        <authorList>
            <person name="Yang J."/>
            <person name="Diao L."/>
            <person name="Yang S."/>
        </authorList>
    </citation>
    <scope>NUCLEOTIDE SEQUENCE [LARGE SCALE GENOMIC DNA]</scope>
    <source>
        <strain evidence="5 7">CGMCC 1.3604</strain>
    </source>
</reference>